<gene>
    <name evidence="3" type="ORF">KO481_13210</name>
    <name evidence="4" type="ORF">KO481_29700</name>
</gene>
<evidence type="ECO:0000313" key="4">
    <source>
        <dbReference type="EMBL" id="MBU3065690.1"/>
    </source>
</evidence>
<evidence type="ECO:0000313" key="3">
    <source>
        <dbReference type="EMBL" id="MBU3062476.1"/>
    </source>
</evidence>
<comment type="caution">
    <text evidence="4">The sequence shown here is derived from an EMBL/GenBank/DDBJ whole genome shotgun (WGS) entry which is preliminary data.</text>
</comment>
<proteinExistence type="predicted"/>
<dbReference type="Pfam" id="PF23717">
    <property type="entry name" value="DUF7159"/>
    <property type="match status" value="1"/>
</dbReference>
<accession>A0ABS6B5U3</accession>
<keyword evidence="5" id="KW-1185">Reference proteome</keyword>
<evidence type="ECO:0000313" key="5">
    <source>
        <dbReference type="Proteomes" id="UP000733379"/>
    </source>
</evidence>
<feature type="region of interest" description="Disordered" evidence="1">
    <location>
        <begin position="277"/>
        <end position="344"/>
    </location>
</feature>
<protein>
    <recommendedName>
        <fullName evidence="2">DUF7159 domain-containing protein</fullName>
    </recommendedName>
</protein>
<name>A0ABS6B5U3_9NOCA</name>
<organism evidence="4 5">
    <name type="scientific">Nocardia albiluteola</name>
    <dbReference type="NCBI Taxonomy" id="2842303"/>
    <lineage>
        <taxon>Bacteria</taxon>
        <taxon>Bacillati</taxon>
        <taxon>Actinomycetota</taxon>
        <taxon>Actinomycetes</taxon>
        <taxon>Mycobacteriales</taxon>
        <taxon>Nocardiaceae</taxon>
        <taxon>Nocardia</taxon>
    </lineage>
</organism>
<dbReference type="EMBL" id="JAHKNI010000004">
    <property type="protein sequence ID" value="MBU3062476.1"/>
    <property type="molecule type" value="Genomic_DNA"/>
</dbReference>
<evidence type="ECO:0000256" key="1">
    <source>
        <dbReference type="SAM" id="MobiDB-lite"/>
    </source>
</evidence>
<evidence type="ECO:0000259" key="2">
    <source>
        <dbReference type="Pfam" id="PF23717"/>
    </source>
</evidence>
<feature type="domain" description="DUF7159" evidence="2">
    <location>
        <begin position="10"/>
        <end position="222"/>
    </location>
</feature>
<dbReference type="RefSeq" id="WP_215917406.1">
    <property type="nucleotide sequence ID" value="NZ_JAHKNI010000004.1"/>
</dbReference>
<feature type="compositionally biased region" description="Low complexity" evidence="1">
    <location>
        <begin position="277"/>
        <end position="289"/>
    </location>
</feature>
<dbReference type="InterPro" id="IPR055583">
    <property type="entry name" value="DUF7159"/>
</dbReference>
<dbReference type="Proteomes" id="UP000733379">
    <property type="component" value="Unassembled WGS sequence"/>
</dbReference>
<sequence>MVARSVVSFGVSTERGTVHAVALSDDEAKLPDRLVIQRTFRFGGGRANLPRAVEAALEALADEIGPDREIAGAAVTYRDAAERRTIVTGLAEGPWRTASLVSAKSSHLALARAMPWTAEFDHLLMCEAVPGYQCFTLISPERDRVVTAITGTGSMVSEETMRPAVTAALDQFAAAGVEPEAVVMIGSAASDPVVTAALMSGFGVPIIPSKVAAAAAAVGAALIVQPASVDLFEQERSRMSRGVGALVTAASVLVGGAVAGGIYEATAGSHPATAPVADARAAAQSDQVAPVEQPAPESESEADQGTRVRSPAARAPGRRAKVPGTSEPTTVAWGPNGRHSHGLELGNAASDQAAGTRTSGASGLVVPDPMNPVGPLNRSLLFKGESAPPQLGSPQFAGWWDNHWRMMVLWAAEMMPRA</sequence>
<reference evidence="4 5" key="1">
    <citation type="submission" date="2021-06" db="EMBL/GenBank/DDBJ databases">
        <title>Actinomycetes sequencing.</title>
        <authorList>
            <person name="Shan Q."/>
        </authorList>
    </citation>
    <scope>NUCLEOTIDE SEQUENCE [LARGE SCALE GENOMIC DNA]</scope>
    <source>
        <strain evidence="4 5">NEAU-G5</strain>
    </source>
</reference>
<dbReference type="EMBL" id="JAHKNI010000011">
    <property type="protein sequence ID" value="MBU3065690.1"/>
    <property type="molecule type" value="Genomic_DNA"/>
</dbReference>